<comment type="caution">
    <text evidence="2">The sequence shown here is derived from an EMBL/GenBank/DDBJ whole genome shotgun (WGS) entry which is preliminary data.</text>
</comment>
<name>A0A8H5LGW5_9AGAR</name>
<protein>
    <submittedName>
        <fullName evidence="2">Uncharacterized protein</fullName>
    </submittedName>
</protein>
<proteinExistence type="predicted"/>
<feature type="compositionally biased region" description="Basic and acidic residues" evidence="1">
    <location>
        <begin position="99"/>
        <end position="109"/>
    </location>
</feature>
<gene>
    <name evidence="2" type="ORF">D9758_013744</name>
</gene>
<dbReference type="AlphaFoldDB" id="A0A8H5LGW5"/>
<dbReference type="Proteomes" id="UP000559256">
    <property type="component" value="Unassembled WGS sequence"/>
</dbReference>
<feature type="compositionally biased region" description="Low complexity" evidence="1">
    <location>
        <begin position="82"/>
        <end position="91"/>
    </location>
</feature>
<sequence>MDAFLALRLPFADFVTIHREVFHGAGGIKQMTLSPLKNSRFSRLMEKADPSESESESGSGSKSTPAGNVNQGEGTETNDTKPPSSHTSTPTLIIEVDGDVTRHGPRGDSPDGGYESS</sequence>
<evidence type="ECO:0000313" key="2">
    <source>
        <dbReference type="EMBL" id="KAF5356694.1"/>
    </source>
</evidence>
<evidence type="ECO:0000256" key="1">
    <source>
        <dbReference type="SAM" id="MobiDB-lite"/>
    </source>
</evidence>
<keyword evidence="3" id="KW-1185">Reference proteome</keyword>
<feature type="region of interest" description="Disordered" evidence="1">
    <location>
        <begin position="42"/>
        <end position="117"/>
    </location>
</feature>
<evidence type="ECO:0000313" key="3">
    <source>
        <dbReference type="Proteomes" id="UP000559256"/>
    </source>
</evidence>
<reference evidence="2 3" key="1">
    <citation type="journal article" date="2020" name="ISME J.">
        <title>Uncovering the hidden diversity of litter-decomposition mechanisms in mushroom-forming fungi.</title>
        <authorList>
            <person name="Floudas D."/>
            <person name="Bentzer J."/>
            <person name="Ahren D."/>
            <person name="Johansson T."/>
            <person name="Persson P."/>
            <person name="Tunlid A."/>
        </authorList>
    </citation>
    <scope>NUCLEOTIDE SEQUENCE [LARGE SCALE GENOMIC DNA]</scope>
    <source>
        <strain evidence="2 3">CBS 291.85</strain>
    </source>
</reference>
<feature type="compositionally biased region" description="Polar residues" evidence="1">
    <location>
        <begin position="64"/>
        <end position="81"/>
    </location>
</feature>
<dbReference type="EMBL" id="JAACJM010000053">
    <property type="protein sequence ID" value="KAF5356694.1"/>
    <property type="molecule type" value="Genomic_DNA"/>
</dbReference>
<organism evidence="2 3">
    <name type="scientific">Tetrapyrgos nigripes</name>
    <dbReference type="NCBI Taxonomy" id="182062"/>
    <lineage>
        <taxon>Eukaryota</taxon>
        <taxon>Fungi</taxon>
        <taxon>Dikarya</taxon>
        <taxon>Basidiomycota</taxon>
        <taxon>Agaricomycotina</taxon>
        <taxon>Agaricomycetes</taxon>
        <taxon>Agaricomycetidae</taxon>
        <taxon>Agaricales</taxon>
        <taxon>Marasmiineae</taxon>
        <taxon>Marasmiaceae</taxon>
        <taxon>Tetrapyrgos</taxon>
    </lineage>
</organism>
<accession>A0A8H5LGW5</accession>